<dbReference type="EMBL" id="GGEC01091515">
    <property type="protein sequence ID" value="MBX71999.1"/>
    <property type="molecule type" value="Transcribed_RNA"/>
</dbReference>
<evidence type="ECO:0000313" key="1">
    <source>
        <dbReference type="EMBL" id="MBX71999.1"/>
    </source>
</evidence>
<name>A0A2P2QYD3_RHIMU</name>
<reference evidence="1" key="1">
    <citation type="submission" date="2018-02" db="EMBL/GenBank/DDBJ databases">
        <title>Rhizophora mucronata_Transcriptome.</title>
        <authorList>
            <person name="Meera S.P."/>
            <person name="Sreeshan A."/>
            <person name="Augustine A."/>
        </authorList>
    </citation>
    <scope>NUCLEOTIDE SEQUENCE</scope>
    <source>
        <tissue evidence="1">Leaf</tissue>
    </source>
</reference>
<proteinExistence type="predicted"/>
<accession>A0A2P2QYD3</accession>
<protein>
    <submittedName>
        <fullName evidence="1">Uncharacterized protein</fullName>
    </submittedName>
</protein>
<dbReference type="AlphaFoldDB" id="A0A2P2QYD3"/>
<sequence>MAQRISQHAKRLQTISMVYPHKKKNLIKTIPKDKAE</sequence>
<organism evidence="1">
    <name type="scientific">Rhizophora mucronata</name>
    <name type="common">Asiatic mangrove</name>
    <dbReference type="NCBI Taxonomy" id="61149"/>
    <lineage>
        <taxon>Eukaryota</taxon>
        <taxon>Viridiplantae</taxon>
        <taxon>Streptophyta</taxon>
        <taxon>Embryophyta</taxon>
        <taxon>Tracheophyta</taxon>
        <taxon>Spermatophyta</taxon>
        <taxon>Magnoliopsida</taxon>
        <taxon>eudicotyledons</taxon>
        <taxon>Gunneridae</taxon>
        <taxon>Pentapetalae</taxon>
        <taxon>rosids</taxon>
        <taxon>fabids</taxon>
        <taxon>Malpighiales</taxon>
        <taxon>Rhizophoraceae</taxon>
        <taxon>Rhizophora</taxon>
    </lineage>
</organism>